<sequence>MQQSGIPTKTHQKGYVARHTDTVVYPTFQIKTFSTELKNHVMVMDFVKRNWFPSQRRAKVCIIHMYQGLKTAEQTASRYEIHSRLFSSPRDHSAWERKESLSNAGLRDSQYSPHDQIALKNLQSDVPEKRSDFTEGTLASQNTKMISSIVISQLIDENKSKENGAALPVPCAYPMKPSLANRSRVTINRAFEFLPGGLGVQTPVGEPGLKTKPPPKEEKPCSGSQKGFASITITARRVGPPASTLVWEAVGDPLCVKCRARDALLGDPSALAGGADPTQHHGPFTCTEFSRNSCVMGLKVPEAHAQLCEGHGYWITNVDHREDQFSPGTSRSRAGKSPLVFSSCVHLRVSQSCPNPIYYLDRSLSVPVEPPQLAGPKMHRSVLSLNLSCSSHRLTPDGVDDTENREPGSGALKPELQEGDQDLLGPRWNLGLQGSFLKENPSLGQMGFRNLEAGRCPWRGFPPSENAEAGTNQITMRKRKEDQATRCPTRGHNQANQLSIHIPGWSYTAVEPNVFSGSSEKQQEGAREIVSAPPVEWKLVRDPLPDGSSSPSNSSQSSDLSEPAESQQQRLPKPKVPLPGFLCPFQDLCASPQEEHGVQIEREAPEGDYTCCDLVVKIKECKESEHPTNPESKPAPAEPAPPEDPETHVLPEDCSESQQGPESSLTLQEALEVRKPQFISRSQERLKKLEHMVQQRKAQRKENLAPKQSLLPVRAHKKQVTIPHPLSDNLFKPKERYISEKEMHMRSKRIYNNLPEVRKKKEEQKKRVILQSNRLRAEVFKKPVRTMVGVDGPVQQGAVWKAGDLAMWYSSSQVLSVTWVLTVGTTVGLYGEVGSWMSLKSRDPKISQLNAALSQPSSVQERRNGPTELAQRHENRGTVLAKAVDPVPTQSIALVNVNQDGNVTCGPDSPAGEGGKTRGLAVTDLSL</sequence>
<feature type="domain" description="ALMS motif" evidence="5">
    <location>
        <begin position="664"/>
        <end position="786"/>
    </location>
</feature>
<keyword evidence="2" id="KW-0963">Cytoplasm</keyword>
<feature type="compositionally biased region" description="Basic and acidic residues" evidence="4">
    <location>
        <begin position="860"/>
        <end position="875"/>
    </location>
</feature>
<organism evidence="7 8">
    <name type="scientific">Bos mutus</name>
    <name type="common">wild yak</name>
    <dbReference type="NCBI Taxonomy" id="72004"/>
    <lineage>
        <taxon>Eukaryota</taxon>
        <taxon>Metazoa</taxon>
        <taxon>Chordata</taxon>
        <taxon>Craniata</taxon>
        <taxon>Vertebrata</taxon>
        <taxon>Euteleostomi</taxon>
        <taxon>Mammalia</taxon>
        <taxon>Eutheria</taxon>
        <taxon>Laurasiatheria</taxon>
        <taxon>Artiodactyla</taxon>
        <taxon>Ruminantia</taxon>
        <taxon>Pecora</taxon>
        <taxon>Bovidae</taxon>
        <taxon>Bovinae</taxon>
        <taxon>Bos</taxon>
    </lineage>
</organism>
<evidence type="ECO:0000256" key="2">
    <source>
        <dbReference type="ARBA" id="ARBA00022490"/>
    </source>
</evidence>
<feature type="region of interest" description="Disordered" evidence="4">
    <location>
        <begin position="393"/>
        <end position="422"/>
    </location>
</feature>
<evidence type="ECO:0008006" key="9">
    <source>
        <dbReference type="Google" id="ProtNLM"/>
    </source>
</evidence>
<evidence type="ECO:0000259" key="5">
    <source>
        <dbReference type="Pfam" id="PF15309"/>
    </source>
</evidence>
<dbReference type="PANTHER" id="PTHR21553">
    <property type="entry name" value="ALMS1-RELATED"/>
    <property type="match status" value="1"/>
</dbReference>
<feature type="region of interest" description="Disordered" evidence="4">
    <location>
        <begin position="462"/>
        <end position="491"/>
    </location>
</feature>
<evidence type="ECO:0000256" key="4">
    <source>
        <dbReference type="SAM" id="MobiDB-lite"/>
    </source>
</evidence>
<dbReference type="GO" id="GO:0005813">
    <property type="term" value="C:centrosome"/>
    <property type="evidence" value="ECO:0007669"/>
    <property type="project" value="UniProtKB-SubCell"/>
</dbReference>
<evidence type="ECO:0000256" key="1">
    <source>
        <dbReference type="ARBA" id="ARBA00004300"/>
    </source>
</evidence>
<evidence type="ECO:0000313" key="8">
    <source>
        <dbReference type="Proteomes" id="UP000322234"/>
    </source>
</evidence>
<feature type="region of interest" description="Disordered" evidence="4">
    <location>
        <begin position="202"/>
        <end position="225"/>
    </location>
</feature>
<name>A0A6B0RYU7_9CETA</name>
<feature type="domain" description="Centrosomal protein C10orf90 N-terminal" evidence="6">
    <location>
        <begin position="149"/>
        <end position="658"/>
    </location>
</feature>
<feature type="compositionally biased region" description="Polar residues" evidence="4">
    <location>
        <begin position="656"/>
        <end position="665"/>
    </location>
</feature>
<dbReference type="GO" id="GO:0046599">
    <property type="term" value="P:regulation of centriole replication"/>
    <property type="evidence" value="ECO:0007669"/>
    <property type="project" value="TreeGrafter"/>
</dbReference>
<protein>
    <recommendedName>
        <fullName evidence="9">ALMS motif domain-containing protein</fullName>
    </recommendedName>
</protein>
<feature type="region of interest" description="Disordered" evidence="4">
    <location>
        <begin position="853"/>
        <end position="875"/>
    </location>
</feature>
<dbReference type="Pfam" id="PF17730">
    <property type="entry name" value="Centro_C10orf90"/>
    <property type="match status" value="1"/>
</dbReference>
<feature type="region of interest" description="Disordered" evidence="4">
    <location>
        <begin position="905"/>
        <end position="927"/>
    </location>
</feature>
<dbReference type="InterPro" id="IPR041179">
    <property type="entry name" value="C10orf90_N"/>
</dbReference>
<evidence type="ECO:0000256" key="3">
    <source>
        <dbReference type="ARBA" id="ARBA00023212"/>
    </source>
</evidence>
<keyword evidence="8" id="KW-1185">Reference proteome</keyword>
<dbReference type="Pfam" id="PF15309">
    <property type="entry name" value="ALMS_motif"/>
    <property type="match status" value="1"/>
</dbReference>
<dbReference type="AlphaFoldDB" id="A0A6B0RYU7"/>
<dbReference type="GO" id="GO:0008017">
    <property type="term" value="F:microtubule binding"/>
    <property type="evidence" value="ECO:0007669"/>
    <property type="project" value="TreeGrafter"/>
</dbReference>
<comment type="caution">
    <text evidence="7">The sequence shown here is derived from an EMBL/GenBank/DDBJ whole genome shotgun (WGS) entry which is preliminary data.</text>
</comment>
<dbReference type="InterPro" id="IPR029299">
    <property type="entry name" value="ALMS_motif"/>
</dbReference>
<keyword evidence="3" id="KW-0206">Cytoskeleton</keyword>
<proteinExistence type="predicted"/>
<feature type="region of interest" description="Disordered" evidence="4">
    <location>
        <begin position="516"/>
        <end position="577"/>
    </location>
</feature>
<dbReference type="EMBL" id="VBQZ03000109">
    <property type="protein sequence ID" value="MXQ94401.1"/>
    <property type="molecule type" value="Genomic_DNA"/>
</dbReference>
<reference evidence="7" key="1">
    <citation type="submission" date="2019-10" db="EMBL/GenBank/DDBJ databases">
        <title>The sequence and de novo assembly of the wild yak genome.</title>
        <authorList>
            <person name="Liu Y."/>
        </authorList>
    </citation>
    <scope>NUCLEOTIDE SEQUENCE [LARGE SCALE GENOMIC DNA]</scope>
    <source>
        <strain evidence="7">WY2019</strain>
    </source>
</reference>
<comment type="subcellular location">
    <subcellularLocation>
        <location evidence="1">Cytoplasm</location>
        <location evidence="1">Cytoskeleton</location>
        <location evidence="1">Microtubule organizing center</location>
        <location evidence="1">Centrosome</location>
    </subcellularLocation>
</comment>
<dbReference type="GO" id="GO:0005814">
    <property type="term" value="C:centriole"/>
    <property type="evidence" value="ECO:0007669"/>
    <property type="project" value="TreeGrafter"/>
</dbReference>
<dbReference type="Proteomes" id="UP000322234">
    <property type="component" value="Unassembled WGS sequence"/>
</dbReference>
<feature type="compositionally biased region" description="Low complexity" evidence="4">
    <location>
        <begin position="545"/>
        <end position="561"/>
    </location>
</feature>
<dbReference type="GO" id="GO:0005829">
    <property type="term" value="C:cytosol"/>
    <property type="evidence" value="ECO:0007669"/>
    <property type="project" value="TreeGrafter"/>
</dbReference>
<feature type="region of interest" description="Disordered" evidence="4">
    <location>
        <begin position="623"/>
        <end position="665"/>
    </location>
</feature>
<evidence type="ECO:0000259" key="6">
    <source>
        <dbReference type="Pfam" id="PF17730"/>
    </source>
</evidence>
<gene>
    <name evidence="7" type="ORF">E5288_WYG001146</name>
</gene>
<evidence type="ECO:0000313" key="7">
    <source>
        <dbReference type="EMBL" id="MXQ94401.1"/>
    </source>
</evidence>
<accession>A0A6B0RYU7</accession>
<dbReference type="PANTHER" id="PTHR21553:SF24">
    <property type="entry name" value="(E2-INDEPENDENT) E3 UBIQUITIN-CONJUGATING ENZYME FATS"/>
    <property type="match status" value="1"/>
</dbReference>